<name>A0ABZ0EPK3_9BURK</name>
<reference evidence="1 2" key="1">
    <citation type="submission" date="2023-10" db="EMBL/GenBank/DDBJ databases">
        <title>Surface-active antibiotics is a multifunctional adaptation for post-fire microbes.</title>
        <authorList>
            <person name="Liu M.D."/>
            <person name="Du Y."/>
            <person name="Koupaei S.K."/>
            <person name="Kim N.R."/>
            <person name="Zhang W."/>
            <person name="Traxler M.F."/>
        </authorList>
    </citation>
    <scope>NUCLEOTIDE SEQUENCE [LARGE SCALE GENOMIC DNA]</scope>
    <source>
        <strain evidence="1 2">F3</strain>
    </source>
</reference>
<dbReference type="RefSeq" id="WP_317020797.1">
    <property type="nucleotide sequence ID" value="NZ_CP136513.1"/>
</dbReference>
<sequence length="80" mass="8845">MALIPVLHAYGTLCAASEMCHRTQLDDGALFAAHHLMKPSLPFRQRRLTNGVAENKKAPAWLPELFCSRASKWRIASGNA</sequence>
<proteinExistence type="predicted"/>
<protein>
    <submittedName>
        <fullName evidence="1">Uncharacterized protein</fullName>
    </submittedName>
</protein>
<evidence type="ECO:0000313" key="1">
    <source>
        <dbReference type="EMBL" id="WOD18531.1"/>
    </source>
</evidence>
<accession>A0ABZ0EPK3</accession>
<dbReference type="Proteomes" id="UP001302652">
    <property type="component" value="Chromosome 1"/>
</dbReference>
<gene>
    <name evidence="1" type="ORF">RW095_37925</name>
</gene>
<organism evidence="1 2">
    <name type="scientific">Paraburkholderia kirstenboschensis</name>
    <dbReference type="NCBI Taxonomy" id="1245436"/>
    <lineage>
        <taxon>Bacteria</taxon>
        <taxon>Pseudomonadati</taxon>
        <taxon>Pseudomonadota</taxon>
        <taxon>Betaproteobacteria</taxon>
        <taxon>Burkholderiales</taxon>
        <taxon>Burkholderiaceae</taxon>
        <taxon>Paraburkholderia</taxon>
    </lineage>
</organism>
<evidence type="ECO:0000313" key="2">
    <source>
        <dbReference type="Proteomes" id="UP001302652"/>
    </source>
</evidence>
<keyword evidence="2" id="KW-1185">Reference proteome</keyword>
<dbReference type="EMBL" id="CP136513">
    <property type="protein sequence ID" value="WOD18531.1"/>
    <property type="molecule type" value="Genomic_DNA"/>
</dbReference>